<evidence type="ECO:0000313" key="1">
    <source>
        <dbReference type="EMBL" id="MED6121628.1"/>
    </source>
</evidence>
<reference evidence="1 2" key="1">
    <citation type="journal article" date="2023" name="Plants (Basel)">
        <title>Bridging the Gap: Combining Genomics and Transcriptomics Approaches to Understand Stylosanthes scabra, an Orphan Legume from the Brazilian Caatinga.</title>
        <authorList>
            <person name="Ferreira-Neto J.R.C."/>
            <person name="da Silva M.D."/>
            <person name="Binneck E."/>
            <person name="de Melo N.F."/>
            <person name="da Silva R.H."/>
            <person name="de Melo A.L.T.M."/>
            <person name="Pandolfi V."/>
            <person name="Bustamante F.O."/>
            <person name="Brasileiro-Vidal A.C."/>
            <person name="Benko-Iseppon A.M."/>
        </authorList>
    </citation>
    <scope>NUCLEOTIDE SEQUENCE [LARGE SCALE GENOMIC DNA]</scope>
    <source>
        <tissue evidence="1">Leaves</tissue>
    </source>
</reference>
<sequence>MKGYAKSDLTIVFELSSKTKNGGKGKRSGREKKMLEVACDGGGEGGCRGEVEGRRWGELEDVDGWRLERHYGGVWRTAIMAIKGGDDGGGLTTATFSGFYFE</sequence>
<dbReference type="Proteomes" id="UP001341840">
    <property type="component" value="Unassembled WGS sequence"/>
</dbReference>
<keyword evidence="2" id="KW-1185">Reference proteome</keyword>
<protein>
    <submittedName>
        <fullName evidence="1">Uncharacterized protein</fullName>
    </submittedName>
</protein>
<evidence type="ECO:0000313" key="2">
    <source>
        <dbReference type="Proteomes" id="UP001341840"/>
    </source>
</evidence>
<comment type="caution">
    <text evidence="1">The sequence shown here is derived from an EMBL/GenBank/DDBJ whole genome shotgun (WGS) entry which is preliminary data.</text>
</comment>
<proteinExistence type="predicted"/>
<dbReference type="EMBL" id="JASCZI010030348">
    <property type="protein sequence ID" value="MED6121628.1"/>
    <property type="molecule type" value="Genomic_DNA"/>
</dbReference>
<gene>
    <name evidence="1" type="ORF">PIB30_032065</name>
</gene>
<accession>A0ABU6RCX8</accession>
<organism evidence="1 2">
    <name type="scientific">Stylosanthes scabra</name>
    <dbReference type="NCBI Taxonomy" id="79078"/>
    <lineage>
        <taxon>Eukaryota</taxon>
        <taxon>Viridiplantae</taxon>
        <taxon>Streptophyta</taxon>
        <taxon>Embryophyta</taxon>
        <taxon>Tracheophyta</taxon>
        <taxon>Spermatophyta</taxon>
        <taxon>Magnoliopsida</taxon>
        <taxon>eudicotyledons</taxon>
        <taxon>Gunneridae</taxon>
        <taxon>Pentapetalae</taxon>
        <taxon>rosids</taxon>
        <taxon>fabids</taxon>
        <taxon>Fabales</taxon>
        <taxon>Fabaceae</taxon>
        <taxon>Papilionoideae</taxon>
        <taxon>50 kb inversion clade</taxon>
        <taxon>dalbergioids sensu lato</taxon>
        <taxon>Dalbergieae</taxon>
        <taxon>Pterocarpus clade</taxon>
        <taxon>Stylosanthes</taxon>
    </lineage>
</organism>
<name>A0ABU6RCX8_9FABA</name>